<gene>
    <name evidence="2" type="ORF">A2633_05155</name>
</gene>
<name>A0A1G2K3B3_9BACT</name>
<dbReference type="EMBL" id="MHQC01000047">
    <property type="protein sequence ID" value="OGZ93875.1"/>
    <property type="molecule type" value="Genomic_DNA"/>
</dbReference>
<comment type="caution">
    <text evidence="2">The sequence shown here is derived from an EMBL/GenBank/DDBJ whole genome shotgun (WGS) entry which is preliminary data.</text>
</comment>
<dbReference type="InterPro" id="IPR042245">
    <property type="entry name" value="Tgt2/MlaC_sf"/>
</dbReference>
<organism evidence="2 3">
    <name type="scientific">Candidatus Sungbacteria bacterium RIFCSPHIGHO2_01_FULL_47_32</name>
    <dbReference type="NCBI Taxonomy" id="1802264"/>
    <lineage>
        <taxon>Bacteria</taxon>
        <taxon>Candidatus Sungiibacteriota</taxon>
    </lineage>
</organism>
<dbReference type="Pfam" id="PF05494">
    <property type="entry name" value="MlaC"/>
    <property type="match status" value="1"/>
</dbReference>
<feature type="signal peptide" evidence="1">
    <location>
        <begin position="1"/>
        <end position="27"/>
    </location>
</feature>
<accession>A0A1G2K3B3</accession>
<reference evidence="2 3" key="1">
    <citation type="journal article" date="2016" name="Nat. Commun.">
        <title>Thousands of microbial genomes shed light on interconnected biogeochemical processes in an aquifer system.</title>
        <authorList>
            <person name="Anantharaman K."/>
            <person name="Brown C.T."/>
            <person name="Hug L.A."/>
            <person name="Sharon I."/>
            <person name="Castelle C.J."/>
            <person name="Probst A.J."/>
            <person name="Thomas B.C."/>
            <person name="Singh A."/>
            <person name="Wilkins M.J."/>
            <person name="Karaoz U."/>
            <person name="Brodie E.L."/>
            <person name="Williams K.H."/>
            <person name="Hubbard S.S."/>
            <person name="Banfield J.F."/>
        </authorList>
    </citation>
    <scope>NUCLEOTIDE SEQUENCE [LARGE SCALE GENOMIC DNA]</scope>
</reference>
<protein>
    <recommendedName>
        <fullName evidence="4">Organic solvent tolerance ABC transporter substrate-binding protein</fullName>
    </recommendedName>
</protein>
<dbReference type="PIRSF" id="PIRSF004649">
    <property type="entry name" value="MlaC"/>
    <property type="match status" value="1"/>
</dbReference>
<dbReference type="AlphaFoldDB" id="A0A1G2K3B3"/>
<sequence length="200" mass="22562">MKRLASAVLMVVTVIGFIAVSSVSATASPGPKDQLKATTDQVLGMLQNKQLAEEEKARRVREAIRPRFDFDEMSKRVLATHYRANANRMNEFVPLFTELLEKLYFSKVLMAEGASVIYLSEKVDGNMADVRTKITFAKGDDAEVSYRMHLVNGEWKIYDIMAGGISLVGNYRSQFNTIIRRSSFDQLLKDIRDTVDGKKK</sequence>
<dbReference type="InterPro" id="IPR008869">
    <property type="entry name" value="MlaC/ttg2D"/>
</dbReference>
<proteinExistence type="predicted"/>
<dbReference type="Proteomes" id="UP000177152">
    <property type="component" value="Unassembled WGS sequence"/>
</dbReference>
<evidence type="ECO:0000313" key="2">
    <source>
        <dbReference type="EMBL" id="OGZ93875.1"/>
    </source>
</evidence>
<dbReference type="PANTHER" id="PTHR36573:SF1">
    <property type="entry name" value="INTERMEMBRANE PHOSPHOLIPID TRANSPORT SYSTEM BINDING PROTEIN MLAC"/>
    <property type="match status" value="1"/>
</dbReference>
<feature type="chain" id="PRO_5009583342" description="Organic solvent tolerance ABC transporter substrate-binding protein" evidence="1">
    <location>
        <begin position="28"/>
        <end position="200"/>
    </location>
</feature>
<keyword evidence="1" id="KW-0732">Signal</keyword>
<dbReference type="Gene3D" id="3.10.450.710">
    <property type="entry name" value="Tgt2/MlaC"/>
    <property type="match status" value="1"/>
</dbReference>
<evidence type="ECO:0000313" key="3">
    <source>
        <dbReference type="Proteomes" id="UP000177152"/>
    </source>
</evidence>
<evidence type="ECO:0000256" key="1">
    <source>
        <dbReference type="SAM" id="SignalP"/>
    </source>
</evidence>
<evidence type="ECO:0008006" key="4">
    <source>
        <dbReference type="Google" id="ProtNLM"/>
    </source>
</evidence>
<dbReference type="PANTHER" id="PTHR36573">
    <property type="entry name" value="INTERMEMBRANE PHOSPHOLIPID TRANSPORT SYSTEM BINDING PROTEIN MLAC"/>
    <property type="match status" value="1"/>
</dbReference>